<dbReference type="GO" id="GO:0004674">
    <property type="term" value="F:protein serine/threonine kinase activity"/>
    <property type="evidence" value="ECO:0007669"/>
    <property type="project" value="UniProtKB-KW"/>
</dbReference>
<reference evidence="11" key="1">
    <citation type="submission" date="2021-05" db="EMBL/GenBank/DDBJ databases">
        <authorList>
            <person name="Pietrasiak N."/>
            <person name="Ward R."/>
            <person name="Stajich J.E."/>
            <person name="Kurbessoian T."/>
        </authorList>
    </citation>
    <scope>NUCLEOTIDE SEQUENCE</scope>
    <source>
        <strain evidence="11">HA4357-MV3</strain>
    </source>
</reference>
<reference evidence="11" key="2">
    <citation type="journal article" date="2022" name="Microbiol. Resour. Announc.">
        <title>Metagenome Sequencing to Explore Phylogenomics of Terrestrial Cyanobacteria.</title>
        <authorList>
            <person name="Ward R.D."/>
            <person name="Stajich J.E."/>
            <person name="Johansen J.R."/>
            <person name="Huntemann M."/>
            <person name="Clum A."/>
            <person name="Foster B."/>
            <person name="Foster B."/>
            <person name="Roux S."/>
            <person name="Palaniappan K."/>
            <person name="Varghese N."/>
            <person name="Mukherjee S."/>
            <person name="Reddy T.B.K."/>
            <person name="Daum C."/>
            <person name="Copeland A."/>
            <person name="Chen I.A."/>
            <person name="Ivanova N.N."/>
            <person name="Kyrpides N.C."/>
            <person name="Shapiro N."/>
            <person name="Eloe-Fadrosh E.A."/>
            <person name="Pietrasiak N."/>
        </authorList>
    </citation>
    <scope>NUCLEOTIDE SEQUENCE</scope>
    <source>
        <strain evidence="11">HA4357-MV3</strain>
    </source>
</reference>
<feature type="compositionally biased region" description="Low complexity" evidence="9">
    <location>
        <begin position="314"/>
        <end position="325"/>
    </location>
</feature>
<dbReference type="InterPro" id="IPR008266">
    <property type="entry name" value="Tyr_kinase_AS"/>
</dbReference>
<dbReference type="InterPro" id="IPR000719">
    <property type="entry name" value="Prot_kinase_dom"/>
</dbReference>
<keyword evidence="2" id="KW-0723">Serine/threonine-protein kinase</keyword>
<evidence type="ECO:0000256" key="7">
    <source>
        <dbReference type="ARBA" id="ARBA00047899"/>
    </source>
</evidence>
<comment type="caution">
    <text evidence="11">The sequence shown here is derived from an EMBL/GenBank/DDBJ whole genome shotgun (WGS) entry which is preliminary data.</text>
</comment>
<organism evidence="11 12">
    <name type="scientific">Pelatocladus maniniholoensis HA4357-MV3</name>
    <dbReference type="NCBI Taxonomy" id="1117104"/>
    <lineage>
        <taxon>Bacteria</taxon>
        <taxon>Bacillati</taxon>
        <taxon>Cyanobacteriota</taxon>
        <taxon>Cyanophyceae</taxon>
        <taxon>Nostocales</taxon>
        <taxon>Nostocaceae</taxon>
        <taxon>Pelatocladus</taxon>
    </lineage>
</organism>
<evidence type="ECO:0000256" key="4">
    <source>
        <dbReference type="ARBA" id="ARBA00022741"/>
    </source>
</evidence>
<accession>A0A9E3H3S0</accession>
<sequence length="480" mass="54359">MSQPSLVKPEIPSGTLIDNRYIIQQLLGQGGLGRTYLAFDTRRFNEACVLKEFAPIGTGGGGGLEKCRNLFKREAKILHQLEHPQIPRFLACFEGDGRLFLVQEFVNGKTYSALLRDRQLQGQTFTEEEVIKWLKNLLPILEYIHQHHIIHRDISPDNIMLPEGNILPVLIDFGVGKQIADLHEVTNANQVTFVGKMSLVGKVGYAPREQISLGLCSPSSDLYALGVTAVVLLTGKDPSLLMDQYSLEWKWRFYTYVSDGFAQILDKMLSDTPRYRYQTSQEVLRDLKLLGSPQTASPSTMFDVPPTILTPDAQTTVTTSQPQSPNLDLDETVLSKPSSQQTSRHPQTNQNQPNFPYQQTNHNQPNYQHLQTNQNPPSFPYQQTNQNQPNYQHLQTNQNPPSFPYRQTNHNQQQITSLNATFIQRCQDALAFYIGPIASLIVEDTLAENPQTTPYQFVELLAREIPESEAALEFTRRLFS</sequence>
<evidence type="ECO:0000256" key="8">
    <source>
        <dbReference type="ARBA" id="ARBA00048679"/>
    </source>
</evidence>
<dbReference type="Gene3D" id="1.10.510.10">
    <property type="entry name" value="Transferase(Phosphotransferase) domain 1"/>
    <property type="match status" value="1"/>
</dbReference>
<evidence type="ECO:0000256" key="1">
    <source>
        <dbReference type="ARBA" id="ARBA00012513"/>
    </source>
</evidence>
<gene>
    <name evidence="11" type="ORF">KME28_01725</name>
</gene>
<dbReference type="AlphaFoldDB" id="A0A9E3H3S0"/>
<dbReference type="Pfam" id="PF26309">
    <property type="entry name" value="DUF8082"/>
    <property type="match status" value="1"/>
</dbReference>
<dbReference type="PROSITE" id="PS00109">
    <property type="entry name" value="PROTEIN_KINASE_TYR"/>
    <property type="match status" value="1"/>
</dbReference>
<evidence type="ECO:0000256" key="9">
    <source>
        <dbReference type="SAM" id="MobiDB-lite"/>
    </source>
</evidence>
<evidence type="ECO:0000256" key="6">
    <source>
        <dbReference type="ARBA" id="ARBA00022840"/>
    </source>
</evidence>
<keyword evidence="6" id="KW-0067">ATP-binding</keyword>
<keyword evidence="5 11" id="KW-0418">Kinase</keyword>
<comment type="catalytic activity">
    <reaction evidence="7">
        <text>L-threonyl-[protein] + ATP = O-phospho-L-threonyl-[protein] + ADP + H(+)</text>
        <dbReference type="Rhea" id="RHEA:46608"/>
        <dbReference type="Rhea" id="RHEA-COMP:11060"/>
        <dbReference type="Rhea" id="RHEA-COMP:11605"/>
        <dbReference type="ChEBI" id="CHEBI:15378"/>
        <dbReference type="ChEBI" id="CHEBI:30013"/>
        <dbReference type="ChEBI" id="CHEBI:30616"/>
        <dbReference type="ChEBI" id="CHEBI:61977"/>
        <dbReference type="ChEBI" id="CHEBI:456216"/>
        <dbReference type="EC" id="2.7.11.1"/>
    </reaction>
</comment>
<dbReference type="SUPFAM" id="SSF56112">
    <property type="entry name" value="Protein kinase-like (PK-like)"/>
    <property type="match status" value="1"/>
</dbReference>
<comment type="catalytic activity">
    <reaction evidence="8">
        <text>L-seryl-[protein] + ATP = O-phospho-L-seryl-[protein] + ADP + H(+)</text>
        <dbReference type="Rhea" id="RHEA:17989"/>
        <dbReference type="Rhea" id="RHEA-COMP:9863"/>
        <dbReference type="Rhea" id="RHEA-COMP:11604"/>
        <dbReference type="ChEBI" id="CHEBI:15378"/>
        <dbReference type="ChEBI" id="CHEBI:29999"/>
        <dbReference type="ChEBI" id="CHEBI:30616"/>
        <dbReference type="ChEBI" id="CHEBI:83421"/>
        <dbReference type="ChEBI" id="CHEBI:456216"/>
        <dbReference type="EC" id="2.7.11.1"/>
    </reaction>
</comment>
<evidence type="ECO:0000256" key="3">
    <source>
        <dbReference type="ARBA" id="ARBA00022679"/>
    </source>
</evidence>
<evidence type="ECO:0000256" key="5">
    <source>
        <dbReference type="ARBA" id="ARBA00022777"/>
    </source>
</evidence>
<feature type="compositionally biased region" description="Polar residues" evidence="9">
    <location>
        <begin position="335"/>
        <end position="376"/>
    </location>
</feature>
<dbReference type="PANTHER" id="PTHR24363:SF0">
    <property type="entry name" value="SERINE_THREONINE KINASE LIKE DOMAIN CONTAINING 1"/>
    <property type="match status" value="1"/>
</dbReference>
<dbReference type="InterPro" id="IPR011009">
    <property type="entry name" value="Kinase-like_dom_sf"/>
</dbReference>
<dbReference type="InterPro" id="IPR058395">
    <property type="entry name" value="DUF8082"/>
</dbReference>
<dbReference type="EMBL" id="JAHHHW010000016">
    <property type="protein sequence ID" value="MBW4430502.1"/>
    <property type="molecule type" value="Genomic_DNA"/>
</dbReference>
<feature type="region of interest" description="Disordered" evidence="9">
    <location>
        <begin position="294"/>
        <end position="387"/>
    </location>
</feature>
<feature type="domain" description="Protein kinase" evidence="10">
    <location>
        <begin position="21"/>
        <end position="290"/>
    </location>
</feature>
<proteinExistence type="predicted"/>
<evidence type="ECO:0000313" key="12">
    <source>
        <dbReference type="Proteomes" id="UP000813215"/>
    </source>
</evidence>
<dbReference type="Pfam" id="PF00069">
    <property type="entry name" value="Pkinase"/>
    <property type="match status" value="1"/>
</dbReference>
<dbReference type="EC" id="2.7.11.1" evidence="1"/>
<evidence type="ECO:0000259" key="10">
    <source>
        <dbReference type="PROSITE" id="PS50011"/>
    </source>
</evidence>
<keyword evidence="4" id="KW-0547">Nucleotide-binding</keyword>
<dbReference type="GO" id="GO:0005524">
    <property type="term" value="F:ATP binding"/>
    <property type="evidence" value="ECO:0007669"/>
    <property type="project" value="UniProtKB-KW"/>
</dbReference>
<evidence type="ECO:0000313" key="11">
    <source>
        <dbReference type="EMBL" id="MBW4430502.1"/>
    </source>
</evidence>
<dbReference type="PROSITE" id="PS50011">
    <property type="entry name" value="PROTEIN_KINASE_DOM"/>
    <property type="match status" value="1"/>
</dbReference>
<protein>
    <recommendedName>
        <fullName evidence="1">non-specific serine/threonine protein kinase</fullName>
        <ecNumber evidence="1">2.7.11.1</ecNumber>
    </recommendedName>
</protein>
<evidence type="ECO:0000256" key="2">
    <source>
        <dbReference type="ARBA" id="ARBA00022527"/>
    </source>
</evidence>
<dbReference type="CDD" id="cd14014">
    <property type="entry name" value="STKc_PknB_like"/>
    <property type="match status" value="1"/>
</dbReference>
<dbReference type="Proteomes" id="UP000813215">
    <property type="component" value="Unassembled WGS sequence"/>
</dbReference>
<dbReference type="Gene3D" id="3.30.200.20">
    <property type="entry name" value="Phosphorylase Kinase, domain 1"/>
    <property type="match status" value="1"/>
</dbReference>
<name>A0A9E3H3S0_9NOST</name>
<keyword evidence="3" id="KW-0808">Transferase</keyword>
<dbReference type="PANTHER" id="PTHR24363">
    <property type="entry name" value="SERINE/THREONINE PROTEIN KINASE"/>
    <property type="match status" value="1"/>
</dbReference>